<sequence length="93" mass="10534">MTDAFAEAGGFTTQFPYLLPTRSHFTTLIITDAHCSQLHAGVLQTVTHIRQNTGYFDSPASQGYFKEMYYVLEDQQQTLQSAYLPSTSERQSF</sequence>
<name>A0A9D4MGU2_DREPO</name>
<keyword evidence="2" id="KW-1185">Reference proteome</keyword>
<reference evidence="1" key="2">
    <citation type="submission" date="2020-11" db="EMBL/GenBank/DDBJ databases">
        <authorList>
            <person name="McCartney M.A."/>
            <person name="Auch B."/>
            <person name="Kono T."/>
            <person name="Mallez S."/>
            <person name="Becker A."/>
            <person name="Gohl D.M."/>
            <person name="Silverstein K.A.T."/>
            <person name="Koren S."/>
            <person name="Bechman K.B."/>
            <person name="Herman A."/>
            <person name="Abrahante J.E."/>
            <person name="Garbe J."/>
        </authorList>
    </citation>
    <scope>NUCLEOTIDE SEQUENCE</scope>
    <source>
        <strain evidence="1">Duluth1</strain>
        <tissue evidence="1">Whole animal</tissue>
    </source>
</reference>
<organism evidence="1 2">
    <name type="scientific">Dreissena polymorpha</name>
    <name type="common">Zebra mussel</name>
    <name type="synonym">Mytilus polymorpha</name>
    <dbReference type="NCBI Taxonomy" id="45954"/>
    <lineage>
        <taxon>Eukaryota</taxon>
        <taxon>Metazoa</taxon>
        <taxon>Spiralia</taxon>
        <taxon>Lophotrochozoa</taxon>
        <taxon>Mollusca</taxon>
        <taxon>Bivalvia</taxon>
        <taxon>Autobranchia</taxon>
        <taxon>Heteroconchia</taxon>
        <taxon>Euheterodonta</taxon>
        <taxon>Imparidentia</taxon>
        <taxon>Neoheterodontei</taxon>
        <taxon>Myida</taxon>
        <taxon>Dreissenoidea</taxon>
        <taxon>Dreissenidae</taxon>
        <taxon>Dreissena</taxon>
    </lineage>
</organism>
<dbReference type="Proteomes" id="UP000828390">
    <property type="component" value="Unassembled WGS sequence"/>
</dbReference>
<comment type="caution">
    <text evidence="1">The sequence shown here is derived from an EMBL/GenBank/DDBJ whole genome shotgun (WGS) entry which is preliminary data.</text>
</comment>
<protein>
    <submittedName>
        <fullName evidence="1">Uncharacterized protein</fullName>
    </submittedName>
</protein>
<dbReference type="EMBL" id="JAIWYP010000001">
    <property type="protein sequence ID" value="KAH3877085.1"/>
    <property type="molecule type" value="Genomic_DNA"/>
</dbReference>
<evidence type="ECO:0000313" key="1">
    <source>
        <dbReference type="EMBL" id="KAH3877085.1"/>
    </source>
</evidence>
<accession>A0A9D4MGU2</accession>
<proteinExistence type="predicted"/>
<evidence type="ECO:0000313" key="2">
    <source>
        <dbReference type="Proteomes" id="UP000828390"/>
    </source>
</evidence>
<gene>
    <name evidence="1" type="ORF">DPMN_000941</name>
</gene>
<reference evidence="1" key="1">
    <citation type="journal article" date="2019" name="bioRxiv">
        <title>The Genome of the Zebra Mussel, Dreissena polymorpha: A Resource for Invasive Species Research.</title>
        <authorList>
            <person name="McCartney M.A."/>
            <person name="Auch B."/>
            <person name="Kono T."/>
            <person name="Mallez S."/>
            <person name="Zhang Y."/>
            <person name="Obille A."/>
            <person name="Becker A."/>
            <person name="Abrahante J.E."/>
            <person name="Garbe J."/>
            <person name="Badalamenti J.P."/>
            <person name="Herman A."/>
            <person name="Mangelson H."/>
            <person name="Liachko I."/>
            <person name="Sullivan S."/>
            <person name="Sone E.D."/>
            <person name="Koren S."/>
            <person name="Silverstein K.A.T."/>
            <person name="Beckman K.B."/>
            <person name="Gohl D.M."/>
        </authorList>
    </citation>
    <scope>NUCLEOTIDE SEQUENCE</scope>
    <source>
        <strain evidence="1">Duluth1</strain>
        <tissue evidence="1">Whole animal</tissue>
    </source>
</reference>
<dbReference type="AlphaFoldDB" id="A0A9D4MGU2"/>